<organism evidence="2 3">
    <name type="scientific">Hymenobacter koreensis</name>
    <dbReference type="NCBI Taxonomy" id="1084523"/>
    <lineage>
        <taxon>Bacteria</taxon>
        <taxon>Pseudomonadati</taxon>
        <taxon>Bacteroidota</taxon>
        <taxon>Cytophagia</taxon>
        <taxon>Cytophagales</taxon>
        <taxon>Hymenobacteraceae</taxon>
        <taxon>Hymenobacter</taxon>
    </lineage>
</organism>
<keyword evidence="3" id="KW-1185">Reference proteome</keyword>
<dbReference type="Proteomes" id="UP001500454">
    <property type="component" value="Unassembled WGS sequence"/>
</dbReference>
<feature type="compositionally biased region" description="Polar residues" evidence="1">
    <location>
        <begin position="23"/>
        <end position="33"/>
    </location>
</feature>
<evidence type="ECO:0000313" key="2">
    <source>
        <dbReference type="EMBL" id="GAA4377625.1"/>
    </source>
</evidence>
<comment type="caution">
    <text evidence="2">The sequence shown here is derived from an EMBL/GenBank/DDBJ whole genome shotgun (WGS) entry which is preliminary data.</text>
</comment>
<gene>
    <name evidence="2" type="ORF">GCM10023186_12960</name>
</gene>
<evidence type="ECO:0000313" key="3">
    <source>
        <dbReference type="Proteomes" id="UP001500454"/>
    </source>
</evidence>
<evidence type="ECO:0000256" key="1">
    <source>
        <dbReference type="SAM" id="MobiDB-lite"/>
    </source>
</evidence>
<sequence length="70" mass="7349">MPQEPTTSGKQGSAELPTPPPFSTNWHCGSTNAPGKGRNCPSLPTPGFRAYQKRVGWDFRGVLGSGGSFG</sequence>
<reference evidence="3" key="1">
    <citation type="journal article" date="2019" name="Int. J. Syst. Evol. Microbiol.">
        <title>The Global Catalogue of Microorganisms (GCM) 10K type strain sequencing project: providing services to taxonomists for standard genome sequencing and annotation.</title>
        <authorList>
            <consortium name="The Broad Institute Genomics Platform"/>
            <consortium name="The Broad Institute Genome Sequencing Center for Infectious Disease"/>
            <person name="Wu L."/>
            <person name="Ma J."/>
        </authorList>
    </citation>
    <scope>NUCLEOTIDE SEQUENCE [LARGE SCALE GENOMIC DNA]</scope>
    <source>
        <strain evidence="3">JCM 17924</strain>
    </source>
</reference>
<feature type="compositionally biased region" description="Polar residues" evidence="1">
    <location>
        <begin position="1"/>
        <end position="11"/>
    </location>
</feature>
<proteinExistence type="predicted"/>
<name>A0ABP8IWV0_9BACT</name>
<feature type="region of interest" description="Disordered" evidence="1">
    <location>
        <begin position="1"/>
        <end position="46"/>
    </location>
</feature>
<dbReference type="EMBL" id="BAABHA010000002">
    <property type="protein sequence ID" value="GAA4377625.1"/>
    <property type="molecule type" value="Genomic_DNA"/>
</dbReference>
<accession>A0ABP8IWV0</accession>
<protein>
    <submittedName>
        <fullName evidence="2">Uncharacterized protein</fullName>
    </submittedName>
</protein>